<feature type="compositionally biased region" description="Basic and acidic residues" evidence="4">
    <location>
        <begin position="227"/>
        <end position="238"/>
    </location>
</feature>
<evidence type="ECO:0000313" key="6">
    <source>
        <dbReference type="Proteomes" id="UP001054902"/>
    </source>
</evidence>
<dbReference type="PANTHER" id="PTHR15454">
    <property type="entry name" value="NISCHARIN RELATED"/>
    <property type="match status" value="1"/>
</dbReference>
<dbReference type="InterPro" id="IPR001611">
    <property type="entry name" value="Leu-rich_rpt"/>
</dbReference>
<keyword evidence="3" id="KW-0175">Coiled coil</keyword>
<dbReference type="Pfam" id="PF14580">
    <property type="entry name" value="LRR_9"/>
    <property type="match status" value="1"/>
</dbReference>
<evidence type="ECO:0008006" key="7">
    <source>
        <dbReference type="Google" id="ProtNLM"/>
    </source>
</evidence>
<dbReference type="PROSITE" id="PS51450">
    <property type="entry name" value="LRR"/>
    <property type="match status" value="2"/>
</dbReference>
<evidence type="ECO:0000313" key="5">
    <source>
        <dbReference type="EMBL" id="GFH52490.1"/>
    </source>
</evidence>
<reference evidence="5 6" key="1">
    <citation type="journal article" date="2021" name="Sci. Rep.">
        <title>The genome of the diatom Chaetoceros tenuissimus carries an ancient integrated fragment of an extant virus.</title>
        <authorList>
            <person name="Hongo Y."/>
            <person name="Kimura K."/>
            <person name="Takaki Y."/>
            <person name="Yoshida Y."/>
            <person name="Baba S."/>
            <person name="Kobayashi G."/>
            <person name="Nagasaki K."/>
            <person name="Hano T."/>
            <person name="Tomaru Y."/>
        </authorList>
    </citation>
    <scope>NUCLEOTIDE SEQUENCE [LARGE SCALE GENOMIC DNA]</scope>
    <source>
        <strain evidence="5 6">NIES-3715</strain>
    </source>
</reference>
<feature type="coiled-coil region" evidence="3">
    <location>
        <begin position="462"/>
        <end position="609"/>
    </location>
</feature>
<proteinExistence type="predicted"/>
<gene>
    <name evidence="5" type="ORF">CTEN210_08966</name>
</gene>
<comment type="caution">
    <text evidence="5">The sequence shown here is derived from an EMBL/GenBank/DDBJ whole genome shotgun (WGS) entry which is preliminary data.</text>
</comment>
<dbReference type="PANTHER" id="PTHR15454:SF56">
    <property type="entry name" value="PROTEIN PHOSPHATASE 1 REGULATORY SUBUNIT 7-RELATED"/>
    <property type="match status" value="1"/>
</dbReference>
<dbReference type="Gene3D" id="3.80.10.10">
    <property type="entry name" value="Ribonuclease Inhibitor"/>
    <property type="match status" value="2"/>
</dbReference>
<keyword evidence="2" id="KW-0677">Repeat</keyword>
<protein>
    <recommendedName>
        <fullName evidence="7">Leucine-rich repeat and coiled-coil domain-containing protein 1</fullName>
    </recommendedName>
</protein>
<dbReference type="InterPro" id="IPR003591">
    <property type="entry name" value="Leu-rich_rpt_typical-subtyp"/>
</dbReference>
<dbReference type="InterPro" id="IPR032675">
    <property type="entry name" value="LRR_dom_sf"/>
</dbReference>
<dbReference type="SMART" id="SM00365">
    <property type="entry name" value="LRR_SD22"/>
    <property type="match status" value="4"/>
</dbReference>
<evidence type="ECO:0000256" key="1">
    <source>
        <dbReference type="ARBA" id="ARBA00022614"/>
    </source>
</evidence>
<evidence type="ECO:0000256" key="3">
    <source>
        <dbReference type="SAM" id="Coils"/>
    </source>
</evidence>
<dbReference type="EMBL" id="BLLK01000045">
    <property type="protein sequence ID" value="GFH52490.1"/>
    <property type="molecule type" value="Genomic_DNA"/>
</dbReference>
<feature type="region of interest" description="Disordered" evidence="4">
    <location>
        <begin position="227"/>
        <end position="259"/>
    </location>
</feature>
<evidence type="ECO:0000256" key="2">
    <source>
        <dbReference type="ARBA" id="ARBA00022737"/>
    </source>
</evidence>
<evidence type="ECO:0000256" key="4">
    <source>
        <dbReference type="SAM" id="MobiDB-lite"/>
    </source>
</evidence>
<accession>A0AAD3H6S1</accession>
<dbReference type="SUPFAM" id="SSF52047">
    <property type="entry name" value="RNI-like"/>
    <property type="match status" value="1"/>
</dbReference>
<organism evidence="5 6">
    <name type="scientific">Chaetoceros tenuissimus</name>
    <dbReference type="NCBI Taxonomy" id="426638"/>
    <lineage>
        <taxon>Eukaryota</taxon>
        <taxon>Sar</taxon>
        <taxon>Stramenopiles</taxon>
        <taxon>Ochrophyta</taxon>
        <taxon>Bacillariophyta</taxon>
        <taxon>Coscinodiscophyceae</taxon>
        <taxon>Chaetocerotophycidae</taxon>
        <taxon>Chaetocerotales</taxon>
        <taxon>Chaetocerotaceae</taxon>
        <taxon>Chaetoceros</taxon>
    </lineage>
</organism>
<keyword evidence="6" id="KW-1185">Reference proteome</keyword>
<dbReference type="AlphaFoldDB" id="A0AAD3H6S1"/>
<feature type="compositionally biased region" description="Polar residues" evidence="4">
    <location>
        <begin position="239"/>
        <end position="253"/>
    </location>
</feature>
<dbReference type="SMART" id="SM00369">
    <property type="entry name" value="LRR_TYP"/>
    <property type="match status" value="5"/>
</dbReference>
<name>A0AAD3H6S1_9STRA</name>
<sequence>MNANLVSPLSDTNRQHVSRIAQEYGPCFPLTCFVEINGITSLNLHSNEITSLSIEAQDASKEKLESLKGLRHLDLSSNLLGSIDGKKIRGVSILPYLVNLESINLAANNLTSSSLVHLFHVQDKVQSFPNLKRLCLSHNRIETIPKNLHEILPSLEDLDLKGNTISKLKDLISALEPCRTFKSFVLQDVDGSSPNPVCKRKAYRTTILANLTSLEYLDGNRIDEEERNEARDTFESNKDISTSSVTRRNYSTEGSHRKHLKVEKDGFSRQEKIERAMNRESVYKMNRIEDEVKRLSYLVQSQANEYTLSQSFETDEEVKSMEIETIDAEVQTMPQDDRISASDKHLHLQLSLYKMQCNSVREQLMREEKEAKDITTLLKRKLKMTRKEAASLLQSKLCERDDLILRLQEELRSVLSKQEVEKQRWCKRREIEIRKIANITTSEMESMKTVYLERERQMQKRLNECEECNSKLKVKCKELENEKLEAIKNFEHEKSSIKTRAQQDIGSLMEEKEKYSKMLEELKEAFEVTSQQSATNKVLAAKQKIDYQKAISLLAKQKREIQDKSEQIDFMNRHATDMKQSMEVASTKYQSLSNEVQMQQITIQNLQTKLKESKKVGKQGKELKELKKYTSSIEKENLQLRHNLSSVSTQLKDKSSADSEKIKECQHRKQMYKQEVKKLRLALQEANKMIYEKDIRIDHMKQDYSNLLNELKQERQEIARERESRFGEMEMMIKNADENRSKLEQMRSEKYELERKLKEVEAKLVDAEDMIVHLKKRFHHQTNKMKSAFHSVLEECKDTD</sequence>
<feature type="coiled-coil region" evidence="3">
    <location>
        <begin position="662"/>
        <end position="777"/>
    </location>
</feature>
<keyword evidence="1" id="KW-0433">Leucine-rich repeat</keyword>
<dbReference type="Proteomes" id="UP001054902">
    <property type="component" value="Unassembled WGS sequence"/>
</dbReference>
<dbReference type="GO" id="GO:0005737">
    <property type="term" value="C:cytoplasm"/>
    <property type="evidence" value="ECO:0007669"/>
    <property type="project" value="TreeGrafter"/>
</dbReference>